<dbReference type="InterPro" id="IPR000668">
    <property type="entry name" value="Peptidase_C1A_C"/>
</dbReference>
<dbReference type="InterPro" id="IPR039417">
    <property type="entry name" value="Peptidase_C1A_papain-like"/>
</dbReference>
<feature type="chain" id="PRO_5045441664" description="Cysteine proteinase" evidence="3">
    <location>
        <begin position="25"/>
        <end position="379"/>
    </location>
</feature>
<dbReference type="Pfam" id="PF00112">
    <property type="entry name" value="Peptidase_C1"/>
    <property type="match status" value="1"/>
</dbReference>
<dbReference type="Gene3D" id="3.90.70.10">
    <property type="entry name" value="Cysteine proteinases"/>
    <property type="match status" value="1"/>
</dbReference>
<dbReference type="PANTHER" id="PTHR12411">
    <property type="entry name" value="CYSTEINE PROTEASE FAMILY C1-RELATED"/>
    <property type="match status" value="1"/>
</dbReference>
<accession>A0ABR0VNB9</accession>
<dbReference type="InterPro" id="IPR000169">
    <property type="entry name" value="Pept_cys_AS"/>
</dbReference>
<keyword evidence="3" id="KW-0732">Signal</keyword>
<name>A0ABR0VNB9_REHGL</name>
<evidence type="ECO:0000259" key="4">
    <source>
        <dbReference type="SMART" id="SM00645"/>
    </source>
</evidence>
<dbReference type="PROSITE" id="PS00640">
    <property type="entry name" value="THIOL_PROTEASE_ASN"/>
    <property type="match status" value="1"/>
</dbReference>
<dbReference type="EMBL" id="JABTTQ020001020">
    <property type="protein sequence ID" value="KAK6136715.1"/>
    <property type="molecule type" value="Genomic_DNA"/>
</dbReference>
<evidence type="ECO:0000313" key="7">
    <source>
        <dbReference type="Proteomes" id="UP001318860"/>
    </source>
</evidence>
<comment type="similarity">
    <text evidence="1">Belongs to the peptidase C1 family.</text>
</comment>
<dbReference type="InterPro" id="IPR013128">
    <property type="entry name" value="Peptidase_C1A"/>
</dbReference>
<sequence>MASRFTLLFLYSILIATSFRCSIADADVTESAAESGDLLIRQVVDHGGEEVVDGNTLLNADHHFAIFKRRFGKSYATQEEHDHRFAVFKANLRRAWRHQKLDPSAVHGVTQFSDLTPREFRRQFFGLNRRLRLPSDAHKAPILPTNDLPTDFDWRDHGAVTPVKNQGSCGSCWSFSTTGALEGANFLATGNLVSLSEQQLVDCDHECDPEEKDSCDSGCNGGLMNSAFEYTLKAGGLMREEDYPYTGTDRGACKFEKTKIAAKVSNFSVVSLDEDQIAANLVKNGPLAVAINAVFMQTYMKGVSCPYICSKRLDHGVLLVGYGESGYAPIRLKEKPYWIIKNSWGENWGENGYYKICRGRNLCGVDSMVSTVAAVTTSN</sequence>
<feature type="signal peptide" evidence="3">
    <location>
        <begin position="1"/>
        <end position="24"/>
    </location>
</feature>
<dbReference type="InterPro" id="IPR013201">
    <property type="entry name" value="Prot_inhib_I29"/>
</dbReference>
<dbReference type="SMART" id="SM00645">
    <property type="entry name" value="Pept_C1"/>
    <property type="match status" value="1"/>
</dbReference>
<gene>
    <name evidence="6" type="ORF">DH2020_029543</name>
</gene>
<evidence type="ECO:0008006" key="8">
    <source>
        <dbReference type="Google" id="ProtNLM"/>
    </source>
</evidence>
<dbReference type="PROSITE" id="PS00139">
    <property type="entry name" value="THIOL_PROTEASE_CYS"/>
    <property type="match status" value="1"/>
</dbReference>
<organism evidence="6 7">
    <name type="scientific">Rehmannia glutinosa</name>
    <name type="common">Chinese foxglove</name>
    <dbReference type="NCBI Taxonomy" id="99300"/>
    <lineage>
        <taxon>Eukaryota</taxon>
        <taxon>Viridiplantae</taxon>
        <taxon>Streptophyta</taxon>
        <taxon>Embryophyta</taxon>
        <taxon>Tracheophyta</taxon>
        <taxon>Spermatophyta</taxon>
        <taxon>Magnoliopsida</taxon>
        <taxon>eudicotyledons</taxon>
        <taxon>Gunneridae</taxon>
        <taxon>Pentapetalae</taxon>
        <taxon>asterids</taxon>
        <taxon>lamiids</taxon>
        <taxon>Lamiales</taxon>
        <taxon>Orobanchaceae</taxon>
        <taxon>Rehmannieae</taxon>
        <taxon>Rehmannia</taxon>
    </lineage>
</organism>
<dbReference type="InterPro" id="IPR038765">
    <property type="entry name" value="Papain-like_cys_pep_sf"/>
</dbReference>
<evidence type="ECO:0000256" key="1">
    <source>
        <dbReference type="ARBA" id="ARBA00008455"/>
    </source>
</evidence>
<reference evidence="6 7" key="1">
    <citation type="journal article" date="2021" name="Comput. Struct. Biotechnol. J.">
        <title>De novo genome assembly of the potent medicinal plant Rehmannia glutinosa using nanopore technology.</title>
        <authorList>
            <person name="Ma L."/>
            <person name="Dong C."/>
            <person name="Song C."/>
            <person name="Wang X."/>
            <person name="Zheng X."/>
            <person name="Niu Y."/>
            <person name="Chen S."/>
            <person name="Feng W."/>
        </authorList>
    </citation>
    <scope>NUCLEOTIDE SEQUENCE [LARGE SCALE GENOMIC DNA]</scope>
    <source>
        <strain evidence="6">DH-2019</strain>
    </source>
</reference>
<protein>
    <recommendedName>
        <fullName evidence="8">Cysteine proteinase</fullName>
    </recommendedName>
</protein>
<feature type="domain" description="Cathepsin propeptide inhibitor" evidence="5">
    <location>
        <begin position="64"/>
        <end position="120"/>
    </location>
</feature>
<keyword evidence="7" id="KW-1185">Reference proteome</keyword>
<comment type="caution">
    <text evidence="6">The sequence shown here is derived from an EMBL/GenBank/DDBJ whole genome shotgun (WGS) entry which is preliminary data.</text>
</comment>
<feature type="domain" description="Peptidase C1A papain C-terminal" evidence="4">
    <location>
        <begin position="148"/>
        <end position="373"/>
    </location>
</feature>
<dbReference type="CDD" id="cd02248">
    <property type="entry name" value="Peptidase_C1A"/>
    <property type="match status" value="1"/>
</dbReference>
<dbReference type="SUPFAM" id="SSF54001">
    <property type="entry name" value="Cysteine proteinases"/>
    <property type="match status" value="1"/>
</dbReference>
<keyword evidence="2" id="KW-1015">Disulfide bond</keyword>
<dbReference type="PROSITE" id="PS00639">
    <property type="entry name" value="THIOL_PROTEASE_HIS"/>
    <property type="match status" value="1"/>
</dbReference>
<dbReference type="InterPro" id="IPR025660">
    <property type="entry name" value="Pept_his_AS"/>
</dbReference>
<dbReference type="PRINTS" id="PR00705">
    <property type="entry name" value="PAPAIN"/>
</dbReference>
<dbReference type="InterPro" id="IPR025661">
    <property type="entry name" value="Pept_asp_AS"/>
</dbReference>
<evidence type="ECO:0000259" key="5">
    <source>
        <dbReference type="SMART" id="SM00848"/>
    </source>
</evidence>
<dbReference type="Pfam" id="PF08246">
    <property type="entry name" value="Inhibitor_I29"/>
    <property type="match status" value="1"/>
</dbReference>
<evidence type="ECO:0000256" key="3">
    <source>
        <dbReference type="SAM" id="SignalP"/>
    </source>
</evidence>
<proteinExistence type="inferred from homology"/>
<evidence type="ECO:0000256" key="2">
    <source>
        <dbReference type="ARBA" id="ARBA00023157"/>
    </source>
</evidence>
<dbReference type="Proteomes" id="UP001318860">
    <property type="component" value="Unassembled WGS sequence"/>
</dbReference>
<dbReference type="SMART" id="SM00848">
    <property type="entry name" value="Inhibitor_I29"/>
    <property type="match status" value="1"/>
</dbReference>
<evidence type="ECO:0000313" key="6">
    <source>
        <dbReference type="EMBL" id="KAK6136715.1"/>
    </source>
</evidence>